<dbReference type="InterPro" id="IPR053729">
    <property type="entry name" value="MAD2L1BP_domain_sf"/>
</dbReference>
<protein>
    <recommendedName>
        <fullName evidence="2">MAD2L1-binding protein</fullName>
    </recommendedName>
</protein>
<evidence type="ECO:0008006" key="2">
    <source>
        <dbReference type="Google" id="ProtNLM"/>
    </source>
</evidence>
<dbReference type="PANTHER" id="PTHR15681:SF1">
    <property type="entry name" value="MAD2L1-BINDING PROTEIN"/>
    <property type="match status" value="1"/>
</dbReference>
<proteinExistence type="predicted"/>
<gene>
    <name evidence="1" type="ORF">g.21343</name>
</gene>
<dbReference type="AlphaFoldDB" id="A0A1B6DUJ5"/>
<evidence type="ECO:0000313" key="1">
    <source>
        <dbReference type="EMBL" id="JAS29342.1"/>
    </source>
</evidence>
<dbReference type="GO" id="GO:0005634">
    <property type="term" value="C:nucleus"/>
    <property type="evidence" value="ECO:0007669"/>
    <property type="project" value="InterPro"/>
</dbReference>
<dbReference type="Pfam" id="PF06581">
    <property type="entry name" value="p31comet"/>
    <property type="match status" value="1"/>
</dbReference>
<reference evidence="1" key="1">
    <citation type="submission" date="2015-12" db="EMBL/GenBank/DDBJ databases">
        <title>De novo transcriptome assembly of four potential Pierce s Disease insect vectors from Arizona vineyards.</title>
        <authorList>
            <person name="Tassone E.E."/>
        </authorList>
    </citation>
    <scope>NUCLEOTIDE SEQUENCE</scope>
</reference>
<dbReference type="GO" id="GO:0007096">
    <property type="term" value="P:regulation of exit from mitosis"/>
    <property type="evidence" value="ECO:0007669"/>
    <property type="project" value="InterPro"/>
</dbReference>
<organism evidence="1">
    <name type="scientific">Clastoptera arizonana</name>
    <name type="common">Arizona spittle bug</name>
    <dbReference type="NCBI Taxonomy" id="38151"/>
    <lineage>
        <taxon>Eukaryota</taxon>
        <taxon>Metazoa</taxon>
        <taxon>Ecdysozoa</taxon>
        <taxon>Arthropoda</taxon>
        <taxon>Hexapoda</taxon>
        <taxon>Insecta</taxon>
        <taxon>Pterygota</taxon>
        <taxon>Neoptera</taxon>
        <taxon>Paraneoptera</taxon>
        <taxon>Hemiptera</taxon>
        <taxon>Auchenorrhyncha</taxon>
        <taxon>Cercopoidea</taxon>
        <taxon>Clastopteridae</taxon>
        <taxon>Clastoptera</taxon>
    </lineage>
</organism>
<accession>A0A1B6DUJ5</accession>
<dbReference type="Gene3D" id="3.30.900.20">
    <property type="match status" value="1"/>
</dbReference>
<sequence>MSKVNSCKSVEIKIVLEDIVTPKACSVIIAEIIKYIVYSKQQIPYPYERLKYYIKKRKDLQKPKNVSDSDNSQSNIQRKILAVDKHFKKIEEAFEILENTFQNIEVELINAGNNAIHEIAILFGPTIMSPKDIYRIKIPVLSLGHCENRHGIQKQKHNLFRDILVSDQLQTSLGKHLGLTNMFVLLKFRNGITSKSGWFFPKDNYKISPRFSNVNLSFETNKLASCTCFTPILNSNITPYSDSDCSGNDSSTSFGAPLSNPKRNCVEVSSETSLDIECEIIQCCCSGDYVRTNPVFSDSENWFQTKQSLKGFRDFKIDGKPIVDIWHRP</sequence>
<dbReference type="EMBL" id="GEDC01007956">
    <property type="protein sequence ID" value="JAS29342.1"/>
    <property type="molecule type" value="Transcribed_RNA"/>
</dbReference>
<dbReference type="InterPro" id="IPR009511">
    <property type="entry name" value="MAD1/Cdc20-bound-Mad2-bd"/>
</dbReference>
<name>A0A1B6DUJ5_9HEMI</name>
<dbReference type="PANTHER" id="PTHR15681">
    <property type="entry name" value="MAD2L1-BINDING PROTEIN"/>
    <property type="match status" value="1"/>
</dbReference>